<keyword evidence="1" id="KW-0175">Coiled coil</keyword>
<feature type="coiled-coil region" evidence="1">
    <location>
        <begin position="46"/>
        <end position="128"/>
    </location>
</feature>
<gene>
    <name evidence="2" type="ORF">RFI_37488</name>
</gene>
<dbReference type="Proteomes" id="UP000023152">
    <property type="component" value="Unassembled WGS sequence"/>
</dbReference>
<proteinExistence type="predicted"/>
<evidence type="ECO:0000313" key="2">
    <source>
        <dbReference type="EMBL" id="ETN99970.1"/>
    </source>
</evidence>
<protein>
    <submittedName>
        <fullName evidence="2">Uncharacterized protein</fullName>
    </submittedName>
</protein>
<name>X6LF51_RETFI</name>
<keyword evidence="3" id="KW-1185">Reference proteome</keyword>
<comment type="caution">
    <text evidence="2">The sequence shown here is derived from an EMBL/GenBank/DDBJ whole genome shotgun (WGS) entry which is preliminary data.</text>
</comment>
<feature type="non-terminal residue" evidence="2">
    <location>
        <position position="212"/>
    </location>
</feature>
<sequence>TKEEMYAYTYKDEQVMNLVNKDNDRLVGGMQHGEDQGKYPTELRALIRLCGDVMEEEELKRQLEENNGNVSAIIEKIVSTLMAQKVSLHSVQKKKLINAENKTQELENKSEQVKGDQLEQRLDILQKEDERMEIGETKPGINIQGYCMNQDCLAAKAKLPVWVNLGFNEISFHSDKTSYRCPDCSQLTVTSIVKAMFFNSEHSISASDNSIP</sequence>
<dbReference type="EMBL" id="ASPP01042365">
    <property type="protein sequence ID" value="ETN99970.1"/>
    <property type="molecule type" value="Genomic_DNA"/>
</dbReference>
<organism evidence="2 3">
    <name type="scientific">Reticulomyxa filosa</name>
    <dbReference type="NCBI Taxonomy" id="46433"/>
    <lineage>
        <taxon>Eukaryota</taxon>
        <taxon>Sar</taxon>
        <taxon>Rhizaria</taxon>
        <taxon>Retaria</taxon>
        <taxon>Foraminifera</taxon>
        <taxon>Monothalamids</taxon>
        <taxon>Reticulomyxidae</taxon>
        <taxon>Reticulomyxa</taxon>
    </lineage>
</organism>
<accession>X6LF51</accession>
<dbReference type="AlphaFoldDB" id="X6LF51"/>
<evidence type="ECO:0000256" key="1">
    <source>
        <dbReference type="SAM" id="Coils"/>
    </source>
</evidence>
<evidence type="ECO:0000313" key="3">
    <source>
        <dbReference type="Proteomes" id="UP000023152"/>
    </source>
</evidence>
<reference evidence="2 3" key="1">
    <citation type="journal article" date="2013" name="Curr. Biol.">
        <title>The Genome of the Foraminiferan Reticulomyxa filosa.</title>
        <authorList>
            <person name="Glockner G."/>
            <person name="Hulsmann N."/>
            <person name="Schleicher M."/>
            <person name="Noegel A.A."/>
            <person name="Eichinger L."/>
            <person name="Gallinger C."/>
            <person name="Pawlowski J."/>
            <person name="Sierra R."/>
            <person name="Euteneuer U."/>
            <person name="Pillet L."/>
            <person name="Moustafa A."/>
            <person name="Platzer M."/>
            <person name="Groth M."/>
            <person name="Szafranski K."/>
            <person name="Schliwa M."/>
        </authorList>
    </citation>
    <scope>NUCLEOTIDE SEQUENCE [LARGE SCALE GENOMIC DNA]</scope>
</reference>
<feature type="non-terminal residue" evidence="2">
    <location>
        <position position="1"/>
    </location>
</feature>